<feature type="domain" description="HTH CENPB-type" evidence="2">
    <location>
        <begin position="51"/>
        <end position="121"/>
    </location>
</feature>
<gene>
    <name evidence="3" type="ORF">B0J13DRAFT_631285</name>
</gene>
<dbReference type="EMBL" id="JAGMUU010000047">
    <property type="protein sequence ID" value="KAH7113169.1"/>
    <property type="molecule type" value="Genomic_DNA"/>
</dbReference>
<protein>
    <recommendedName>
        <fullName evidence="2">HTH CENPB-type domain-containing protein</fullName>
    </recommendedName>
</protein>
<evidence type="ECO:0000313" key="4">
    <source>
        <dbReference type="Proteomes" id="UP000717696"/>
    </source>
</evidence>
<dbReference type="InterPro" id="IPR006600">
    <property type="entry name" value="HTH_CenpB_DNA-bd_dom"/>
</dbReference>
<evidence type="ECO:0000313" key="3">
    <source>
        <dbReference type="EMBL" id="KAH7113169.1"/>
    </source>
</evidence>
<proteinExistence type="predicted"/>
<dbReference type="Proteomes" id="UP000717696">
    <property type="component" value="Unassembled WGS sequence"/>
</dbReference>
<dbReference type="PROSITE" id="PS51253">
    <property type="entry name" value="HTH_CENPB"/>
    <property type="match status" value="1"/>
</dbReference>
<dbReference type="OrthoDB" id="5396311at2759"/>
<dbReference type="GO" id="GO:0003677">
    <property type="term" value="F:DNA binding"/>
    <property type="evidence" value="ECO:0007669"/>
    <property type="project" value="UniProtKB-KW"/>
</dbReference>
<keyword evidence="1" id="KW-0238">DNA-binding</keyword>
<organism evidence="3 4">
    <name type="scientific">Dactylonectria estremocensis</name>
    <dbReference type="NCBI Taxonomy" id="1079267"/>
    <lineage>
        <taxon>Eukaryota</taxon>
        <taxon>Fungi</taxon>
        <taxon>Dikarya</taxon>
        <taxon>Ascomycota</taxon>
        <taxon>Pezizomycotina</taxon>
        <taxon>Sordariomycetes</taxon>
        <taxon>Hypocreomycetidae</taxon>
        <taxon>Hypocreales</taxon>
        <taxon>Nectriaceae</taxon>
        <taxon>Dactylonectria</taxon>
    </lineage>
</organism>
<evidence type="ECO:0000256" key="1">
    <source>
        <dbReference type="ARBA" id="ARBA00023125"/>
    </source>
</evidence>
<dbReference type="AlphaFoldDB" id="A0A9P9D5W5"/>
<keyword evidence="4" id="KW-1185">Reference proteome</keyword>
<sequence length="138" mass="15468">MNAAQNEDEVHMQEILEKVEDGGAIRTLAKQYDRSRSTIRGRRDGATDAHSAQIKAQKLSPLQEQLLADYLLEEEALGRALSLAEIRDVAHEIIDPGGDDNTIGRHWTVTYIAHCDVLIHSIIKHTPWTYPRPLDCGC</sequence>
<reference evidence="3" key="1">
    <citation type="journal article" date="2021" name="Nat. Commun.">
        <title>Genetic determinants of endophytism in the Arabidopsis root mycobiome.</title>
        <authorList>
            <person name="Mesny F."/>
            <person name="Miyauchi S."/>
            <person name="Thiergart T."/>
            <person name="Pickel B."/>
            <person name="Atanasova L."/>
            <person name="Karlsson M."/>
            <person name="Huettel B."/>
            <person name="Barry K.W."/>
            <person name="Haridas S."/>
            <person name="Chen C."/>
            <person name="Bauer D."/>
            <person name="Andreopoulos W."/>
            <person name="Pangilinan J."/>
            <person name="LaButti K."/>
            <person name="Riley R."/>
            <person name="Lipzen A."/>
            <person name="Clum A."/>
            <person name="Drula E."/>
            <person name="Henrissat B."/>
            <person name="Kohler A."/>
            <person name="Grigoriev I.V."/>
            <person name="Martin F.M."/>
            <person name="Hacquard S."/>
        </authorList>
    </citation>
    <scope>NUCLEOTIDE SEQUENCE</scope>
    <source>
        <strain evidence="3">MPI-CAGE-AT-0021</strain>
    </source>
</reference>
<accession>A0A9P9D5W5</accession>
<name>A0A9P9D5W5_9HYPO</name>
<comment type="caution">
    <text evidence="3">The sequence shown here is derived from an EMBL/GenBank/DDBJ whole genome shotgun (WGS) entry which is preliminary data.</text>
</comment>
<evidence type="ECO:0000259" key="2">
    <source>
        <dbReference type="PROSITE" id="PS51253"/>
    </source>
</evidence>